<feature type="region of interest" description="Disordered" evidence="1">
    <location>
        <begin position="1"/>
        <end position="30"/>
    </location>
</feature>
<dbReference type="EMBL" id="BDIP01005448">
    <property type="protein sequence ID" value="GCA63895.1"/>
    <property type="molecule type" value="Genomic_DNA"/>
</dbReference>
<proteinExistence type="predicted"/>
<reference evidence="2 3" key="1">
    <citation type="journal article" date="2018" name="PLoS ONE">
        <title>The draft genome of Kipferlia bialata reveals reductive genome evolution in fornicate parasites.</title>
        <authorList>
            <person name="Tanifuji G."/>
            <person name="Takabayashi S."/>
            <person name="Kume K."/>
            <person name="Takagi M."/>
            <person name="Nakayama T."/>
            <person name="Kamikawa R."/>
            <person name="Inagaki Y."/>
            <person name="Hashimoto T."/>
        </authorList>
    </citation>
    <scope>NUCLEOTIDE SEQUENCE [LARGE SCALE GENOMIC DNA]</scope>
    <source>
        <strain evidence="2">NY0173</strain>
    </source>
</reference>
<sequence length="107" mass="11282">LATKDVPKSDTACSDVGSETPSVQQTLSADATVSVTPEALVDVECVKEGEIDIVEERSEHSVLTESESVEREGEDLEGGSASVTDTPASGHKAKLAFLGTEEVWVYN</sequence>
<evidence type="ECO:0000313" key="2">
    <source>
        <dbReference type="EMBL" id="GCA63895.1"/>
    </source>
</evidence>
<evidence type="ECO:0000313" key="3">
    <source>
        <dbReference type="Proteomes" id="UP000265618"/>
    </source>
</evidence>
<feature type="region of interest" description="Disordered" evidence="1">
    <location>
        <begin position="56"/>
        <end position="88"/>
    </location>
</feature>
<accession>A0A391NRD0</accession>
<keyword evidence="3" id="KW-1185">Reference proteome</keyword>
<feature type="non-terminal residue" evidence="2">
    <location>
        <position position="1"/>
    </location>
</feature>
<organism evidence="2 3">
    <name type="scientific">Kipferlia bialata</name>
    <dbReference type="NCBI Taxonomy" id="797122"/>
    <lineage>
        <taxon>Eukaryota</taxon>
        <taxon>Metamonada</taxon>
        <taxon>Carpediemonas-like organisms</taxon>
        <taxon>Kipferlia</taxon>
    </lineage>
</organism>
<name>A0A391NRD0_9EUKA</name>
<gene>
    <name evidence="2" type="ORF">KIPB_012377</name>
</gene>
<dbReference type="AlphaFoldDB" id="A0A391NRD0"/>
<comment type="caution">
    <text evidence="2">The sequence shown here is derived from an EMBL/GenBank/DDBJ whole genome shotgun (WGS) entry which is preliminary data.</text>
</comment>
<protein>
    <submittedName>
        <fullName evidence="2">Uncharacterized protein</fullName>
    </submittedName>
</protein>
<dbReference type="Proteomes" id="UP000265618">
    <property type="component" value="Unassembled WGS sequence"/>
</dbReference>
<feature type="compositionally biased region" description="Polar residues" evidence="1">
    <location>
        <begin position="17"/>
        <end position="30"/>
    </location>
</feature>
<evidence type="ECO:0000256" key="1">
    <source>
        <dbReference type="SAM" id="MobiDB-lite"/>
    </source>
</evidence>